<dbReference type="CDD" id="cd21037">
    <property type="entry name" value="MLKL_NTD"/>
    <property type="match status" value="1"/>
</dbReference>
<accession>A0AAD6YZH1</accession>
<proteinExistence type="predicted"/>
<gene>
    <name evidence="1" type="ORF">DFH08DRAFT_826739</name>
</gene>
<sequence length="324" mass="35651">MSSCGRQHAGYSRWQSTTEALVKFAEHIKQNKEDYVQLMEQTNALLNVIIILHIKSDTGCELPPAQQNQTKIRQFFRQSEMSSLLKDCKAGLEHGLQAFEVQALNLMTDAKEMQQYAENRHQEVLEMITALSGSDQISFLELNFLAPIRAKNIPRAGVGTLRGTRAFCSRDTQNSGFGGGRNGKDQFGLRMPAARSPTPAIQYKQLVASSLTKYPMQFTTLLLPIVCAALSQLSQAAPTPQRQDAHPTPDWGWNYRIHGPPPFNTSGFPKPGLSLVSSVVAAGDFQGNNLDTEANVLCTWTNGTTTLNITPEVADVFGAIILQL</sequence>
<dbReference type="InterPro" id="IPR059179">
    <property type="entry name" value="MLKL-like_MCAfunc"/>
</dbReference>
<organism evidence="1 2">
    <name type="scientific">Mycena albidolilacea</name>
    <dbReference type="NCBI Taxonomy" id="1033008"/>
    <lineage>
        <taxon>Eukaryota</taxon>
        <taxon>Fungi</taxon>
        <taxon>Dikarya</taxon>
        <taxon>Basidiomycota</taxon>
        <taxon>Agaricomycotina</taxon>
        <taxon>Agaricomycetes</taxon>
        <taxon>Agaricomycetidae</taxon>
        <taxon>Agaricales</taxon>
        <taxon>Marasmiineae</taxon>
        <taxon>Mycenaceae</taxon>
        <taxon>Mycena</taxon>
    </lineage>
</organism>
<name>A0AAD6YZH1_9AGAR</name>
<dbReference type="AlphaFoldDB" id="A0AAD6YZH1"/>
<evidence type="ECO:0000313" key="1">
    <source>
        <dbReference type="EMBL" id="KAJ7302247.1"/>
    </source>
</evidence>
<keyword evidence="2" id="KW-1185">Reference proteome</keyword>
<reference evidence="1" key="1">
    <citation type="submission" date="2023-03" db="EMBL/GenBank/DDBJ databases">
        <title>Massive genome expansion in bonnet fungi (Mycena s.s.) driven by repeated elements and novel gene families across ecological guilds.</title>
        <authorList>
            <consortium name="Lawrence Berkeley National Laboratory"/>
            <person name="Harder C.B."/>
            <person name="Miyauchi S."/>
            <person name="Viragh M."/>
            <person name="Kuo A."/>
            <person name="Thoen E."/>
            <person name="Andreopoulos B."/>
            <person name="Lu D."/>
            <person name="Skrede I."/>
            <person name="Drula E."/>
            <person name="Henrissat B."/>
            <person name="Morin E."/>
            <person name="Kohler A."/>
            <person name="Barry K."/>
            <person name="LaButti K."/>
            <person name="Morin E."/>
            <person name="Salamov A."/>
            <person name="Lipzen A."/>
            <person name="Mereny Z."/>
            <person name="Hegedus B."/>
            <person name="Baldrian P."/>
            <person name="Stursova M."/>
            <person name="Weitz H."/>
            <person name="Taylor A."/>
            <person name="Grigoriev I.V."/>
            <person name="Nagy L.G."/>
            <person name="Martin F."/>
            <person name="Kauserud H."/>
        </authorList>
    </citation>
    <scope>NUCLEOTIDE SEQUENCE</scope>
    <source>
        <strain evidence="1">CBHHK002</strain>
    </source>
</reference>
<dbReference type="Proteomes" id="UP001218218">
    <property type="component" value="Unassembled WGS sequence"/>
</dbReference>
<comment type="caution">
    <text evidence="1">The sequence shown here is derived from an EMBL/GenBank/DDBJ whole genome shotgun (WGS) entry which is preliminary data.</text>
</comment>
<protein>
    <submittedName>
        <fullName evidence="1">Uncharacterized protein</fullName>
    </submittedName>
</protein>
<evidence type="ECO:0000313" key="2">
    <source>
        <dbReference type="Proteomes" id="UP001218218"/>
    </source>
</evidence>
<dbReference type="EMBL" id="JARIHO010000118">
    <property type="protein sequence ID" value="KAJ7302247.1"/>
    <property type="molecule type" value="Genomic_DNA"/>
</dbReference>